<evidence type="ECO:0000313" key="2">
    <source>
        <dbReference type="EMBL" id="GAF95766.1"/>
    </source>
</evidence>
<name>X0U8V3_9ZZZZ</name>
<dbReference type="AlphaFoldDB" id="X0U8V3"/>
<comment type="caution">
    <text evidence="2">The sequence shown here is derived from an EMBL/GenBank/DDBJ whole genome shotgun (WGS) entry which is preliminary data.</text>
</comment>
<proteinExistence type="predicted"/>
<organism evidence="2">
    <name type="scientific">marine sediment metagenome</name>
    <dbReference type="NCBI Taxonomy" id="412755"/>
    <lineage>
        <taxon>unclassified sequences</taxon>
        <taxon>metagenomes</taxon>
        <taxon>ecological metagenomes</taxon>
    </lineage>
</organism>
<feature type="non-terminal residue" evidence="2">
    <location>
        <position position="81"/>
    </location>
</feature>
<gene>
    <name evidence="2" type="ORF">S01H1_32139</name>
</gene>
<protein>
    <submittedName>
        <fullName evidence="2">Uncharacterized protein</fullName>
    </submittedName>
</protein>
<keyword evidence="1" id="KW-0472">Membrane</keyword>
<sequence>MGIKKQILSFFSFVKDDIKGDFKALKHIAKCTKEGKPIFPDKVKQEFKEYRANFTIGGFLKDNWMGILFFILVYVAGWWLA</sequence>
<reference evidence="2" key="1">
    <citation type="journal article" date="2014" name="Front. Microbiol.">
        <title>High frequency of phylogenetically diverse reductive dehalogenase-homologous genes in deep subseafloor sedimentary metagenomes.</title>
        <authorList>
            <person name="Kawai M."/>
            <person name="Futagami T."/>
            <person name="Toyoda A."/>
            <person name="Takaki Y."/>
            <person name="Nishi S."/>
            <person name="Hori S."/>
            <person name="Arai W."/>
            <person name="Tsubouchi T."/>
            <person name="Morono Y."/>
            <person name="Uchiyama I."/>
            <person name="Ito T."/>
            <person name="Fujiyama A."/>
            <person name="Inagaki F."/>
            <person name="Takami H."/>
        </authorList>
    </citation>
    <scope>NUCLEOTIDE SEQUENCE</scope>
    <source>
        <strain evidence="2">Expedition CK06-06</strain>
    </source>
</reference>
<evidence type="ECO:0000256" key="1">
    <source>
        <dbReference type="SAM" id="Phobius"/>
    </source>
</evidence>
<dbReference type="EMBL" id="BARS01019878">
    <property type="protein sequence ID" value="GAF95766.1"/>
    <property type="molecule type" value="Genomic_DNA"/>
</dbReference>
<keyword evidence="1" id="KW-0812">Transmembrane</keyword>
<keyword evidence="1" id="KW-1133">Transmembrane helix</keyword>
<accession>X0U8V3</accession>
<feature type="transmembrane region" description="Helical" evidence="1">
    <location>
        <begin position="63"/>
        <end position="80"/>
    </location>
</feature>